<comment type="caution">
    <text evidence="1">The sequence shown here is derived from an EMBL/GenBank/DDBJ whole genome shotgun (WGS) entry which is preliminary data.</text>
</comment>
<dbReference type="Proteomes" id="UP000823775">
    <property type="component" value="Unassembled WGS sequence"/>
</dbReference>
<accession>A0ABS8Y7F8</accession>
<evidence type="ECO:0000313" key="1">
    <source>
        <dbReference type="EMBL" id="MCE5167237.1"/>
    </source>
</evidence>
<feature type="non-terminal residue" evidence="1">
    <location>
        <position position="1"/>
    </location>
</feature>
<sequence>ICSREGATVLGCSRRQQRLNSDCSSSLAGTAACDGAMATFSSSVGAATAPLARDWQRRRLLDLLRSAAVH</sequence>
<gene>
    <name evidence="1" type="ORF">HAX54_043740</name>
</gene>
<organism evidence="1 2">
    <name type="scientific">Datura stramonium</name>
    <name type="common">Jimsonweed</name>
    <name type="synonym">Common thornapple</name>
    <dbReference type="NCBI Taxonomy" id="4076"/>
    <lineage>
        <taxon>Eukaryota</taxon>
        <taxon>Viridiplantae</taxon>
        <taxon>Streptophyta</taxon>
        <taxon>Embryophyta</taxon>
        <taxon>Tracheophyta</taxon>
        <taxon>Spermatophyta</taxon>
        <taxon>Magnoliopsida</taxon>
        <taxon>eudicotyledons</taxon>
        <taxon>Gunneridae</taxon>
        <taxon>Pentapetalae</taxon>
        <taxon>asterids</taxon>
        <taxon>lamiids</taxon>
        <taxon>Solanales</taxon>
        <taxon>Solanaceae</taxon>
        <taxon>Solanoideae</taxon>
        <taxon>Datureae</taxon>
        <taxon>Datura</taxon>
    </lineage>
</organism>
<name>A0ABS8Y7F8_DATST</name>
<protein>
    <submittedName>
        <fullName evidence="1">Uncharacterized protein</fullName>
    </submittedName>
</protein>
<evidence type="ECO:0000313" key="2">
    <source>
        <dbReference type="Proteomes" id="UP000823775"/>
    </source>
</evidence>
<keyword evidence="2" id="KW-1185">Reference proteome</keyword>
<proteinExistence type="predicted"/>
<reference evidence="1 2" key="1">
    <citation type="journal article" date="2021" name="BMC Genomics">
        <title>Datura genome reveals duplications of psychoactive alkaloid biosynthetic genes and high mutation rate following tissue culture.</title>
        <authorList>
            <person name="Rajewski A."/>
            <person name="Carter-House D."/>
            <person name="Stajich J."/>
            <person name="Litt A."/>
        </authorList>
    </citation>
    <scope>NUCLEOTIDE SEQUENCE [LARGE SCALE GENOMIC DNA]</scope>
    <source>
        <strain evidence="1">AR-01</strain>
    </source>
</reference>
<dbReference type="EMBL" id="JACEIK010065833">
    <property type="protein sequence ID" value="MCE5167237.1"/>
    <property type="molecule type" value="Genomic_DNA"/>
</dbReference>